<dbReference type="AlphaFoldDB" id="A0A9X3XKJ3"/>
<dbReference type="InterPro" id="IPR025736">
    <property type="entry name" value="PucR_C-HTH_dom"/>
</dbReference>
<proteinExistence type="predicted"/>
<reference evidence="2" key="1">
    <citation type="submission" date="2022-05" db="EMBL/GenBank/DDBJ databases">
        <title>Draft genome sequence of Clostridium tertium strain CP3 isolated from Peru.</title>
        <authorList>
            <person name="Hurtado R."/>
            <person name="Lima L."/>
            <person name="Sousa T."/>
            <person name="Jaiswal A.K."/>
            <person name="Tiwari S."/>
            <person name="Maturrano L."/>
            <person name="Brenig B."/>
            <person name="Azevedo V."/>
        </authorList>
    </citation>
    <scope>NUCLEOTIDE SEQUENCE</scope>
    <source>
        <strain evidence="2">CP3</strain>
    </source>
</reference>
<dbReference type="Proteomes" id="UP001141183">
    <property type="component" value="Unassembled WGS sequence"/>
</dbReference>
<dbReference type="PANTHER" id="PTHR33744:SF15">
    <property type="entry name" value="CARBOHYDRATE DIACID REGULATOR"/>
    <property type="match status" value="1"/>
</dbReference>
<dbReference type="EMBL" id="JAMRYU010000010">
    <property type="protein sequence ID" value="MDC4240538.1"/>
    <property type="molecule type" value="Genomic_DNA"/>
</dbReference>
<dbReference type="PANTHER" id="PTHR33744">
    <property type="entry name" value="CARBOHYDRATE DIACID REGULATOR"/>
    <property type="match status" value="1"/>
</dbReference>
<comment type="caution">
    <text evidence="2">The sequence shown here is derived from an EMBL/GenBank/DDBJ whole genome shotgun (WGS) entry which is preliminary data.</text>
</comment>
<dbReference type="Gene3D" id="1.10.10.2840">
    <property type="entry name" value="PucR C-terminal helix-turn-helix domain"/>
    <property type="match status" value="1"/>
</dbReference>
<accession>A0A9X3XKJ3</accession>
<dbReference type="InterPro" id="IPR051448">
    <property type="entry name" value="CdaR-like_regulators"/>
</dbReference>
<evidence type="ECO:0000313" key="3">
    <source>
        <dbReference type="Proteomes" id="UP001141183"/>
    </source>
</evidence>
<feature type="domain" description="PucR C-terminal helix-turn-helix" evidence="1">
    <location>
        <begin position="247"/>
        <end position="301"/>
    </location>
</feature>
<dbReference type="RefSeq" id="WP_008676789.1">
    <property type="nucleotide sequence ID" value="NZ_BAAACM010000019.1"/>
</dbReference>
<gene>
    <name evidence="2" type="ORF">NE398_10240</name>
</gene>
<dbReference type="InterPro" id="IPR042070">
    <property type="entry name" value="PucR_C-HTH_sf"/>
</dbReference>
<organism evidence="2 3">
    <name type="scientific">Clostridium tertium</name>
    <dbReference type="NCBI Taxonomy" id="1559"/>
    <lineage>
        <taxon>Bacteria</taxon>
        <taxon>Bacillati</taxon>
        <taxon>Bacillota</taxon>
        <taxon>Clostridia</taxon>
        <taxon>Eubacteriales</taxon>
        <taxon>Clostridiaceae</taxon>
        <taxon>Clostridium</taxon>
    </lineage>
</organism>
<dbReference type="GeneID" id="93044566"/>
<name>A0A9X3XKJ3_9CLOT</name>
<evidence type="ECO:0000313" key="2">
    <source>
        <dbReference type="EMBL" id="MDC4240538.1"/>
    </source>
</evidence>
<keyword evidence="3" id="KW-1185">Reference proteome</keyword>
<protein>
    <submittedName>
        <fullName evidence="2">Helix-turn-helix domain-containing protein</fullName>
    </submittedName>
</protein>
<sequence>MYGLKNSFQKISEEIQIPFKISEKDGSVIANFLQGNNSKIVSSILRMPAEELLLETYENYSNCISLLKYCLEQELSNAVKSKEEIITDIIKGKEFSNDILKEVIKDKPFKLILIYLKDKHSKAIKLIEKKYLQDESIIVIQDEYILIISKNDISNESIKELLLGMKKNIAEKCYISYCKIDEYNELKEKFEYLKANLEICLKYDLPSKIYTENSLLLEKMIKNAEEKEISRVYKKYNDIFSKLDDDLIKTIEIFFSEGLKISESADKLYIHRNTLFYRIDKIKKIVNYDISNFNDAVEFKILFLLWKESGYKSKL</sequence>
<evidence type="ECO:0000259" key="1">
    <source>
        <dbReference type="Pfam" id="PF13556"/>
    </source>
</evidence>
<dbReference type="Pfam" id="PF13556">
    <property type="entry name" value="HTH_30"/>
    <property type="match status" value="1"/>
</dbReference>